<protein>
    <submittedName>
        <fullName evidence="2">BIG2 protein</fullName>
    </submittedName>
</protein>
<dbReference type="Gene3D" id="1.10.1000.11">
    <property type="entry name" value="Arf Nucleotide-binding Site Opener,domain 2"/>
    <property type="match status" value="1"/>
</dbReference>
<dbReference type="PANTHER" id="PTHR10663:SF388">
    <property type="entry name" value="GOLGI-SPECIFIC BREFELDIN A-RESISTANCE GUANINE NUCLEOTIDE EXCHANGE FACTOR 1"/>
    <property type="match status" value="1"/>
</dbReference>
<dbReference type="InterPro" id="IPR023394">
    <property type="entry name" value="Sec7_C_sf"/>
</dbReference>
<dbReference type="AlphaFoldDB" id="A0A812YLJ5"/>
<evidence type="ECO:0000259" key="1">
    <source>
        <dbReference type="PROSITE" id="PS50190"/>
    </source>
</evidence>
<dbReference type="InterPro" id="IPR000904">
    <property type="entry name" value="Sec7_dom"/>
</dbReference>
<dbReference type="GO" id="GO:0016192">
    <property type="term" value="P:vesicle-mediated transport"/>
    <property type="evidence" value="ECO:0007669"/>
    <property type="project" value="UniProtKB-ARBA"/>
</dbReference>
<evidence type="ECO:0000313" key="3">
    <source>
        <dbReference type="Proteomes" id="UP000649617"/>
    </source>
</evidence>
<feature type="non-terminal residue" evidence="2">
    <location>
        <position position="1"/>
    </location>
</feature>
<feature type="domain" description="SEC7" evidence="1">
    <location>
        <begin position="1"/>
        <end position="181"/>
    </location>
</feature>
<feature type="non-terminal residue" evidence="2">
    <location>
        <position position="181"/>
    </location>
</feature>
<dbReference type="GO" id="GO:0005737">
    <property type="term" value="C:cytoplasm"/>
    <property type="evidence" value="ECO:0007669"/>
    <property type="project" value="UniProtKB-ARBA"/>
</dbReference>
<dbReference type="GO" id="GO:0005085">
    <property type="term" value="F:guanyl-nucleotide exchange factor activity"/>
    <property type="evidence" value="ECO:0007669"/>
    <property type="project" value="InterPro"/>
</dbReference>
<evidence type="ECO:0000313" key="2">
    <source>
        <dbReference type="EMBL" id="CAE7781939.1"/>
    </source>
</evidence>
<dbReference type="InterPro" id="IPR035999">
    <property type="entry name" value="Sec7_dom_sf"/>
</dbReference>
<dbReference type="EMBL" id="CAJNIZ010048092">
    <property type="protein sequence ID" value="CAE7781939.1"/>
    <property type="molecule type" value="Genomic_DNA"/>
</dbReference>
<keyword evidence="3" id="KW-1185">Reference proteome</keyword>
<dbReference type="OrthoDB" id="18431at2759"/>
<gene>
    <name evidence="2" type="primary">BIG2</name>
    <name evidence="2" type="ORF">SPIL2461_LOCUS23256</name>
</gene>
<dbReference type="GO" id="GO:0032012">
    <property type="term" value="P:regulation of ARF protein signal transduction"/>
    <property type="evidence" value="ECO:0007669"/>
    <property type="project" value="InterPro"/>
</dbReference>
<dbReference type="SMART" id="SM00222">
    <property type="entry name" value="Sec7"/>
    <property type="match status" value="1"/>
</dbReference>
<reference evidence="2" key="1">
    <citation type="submission" date="2021-02" db="EMBL/GenBank/DDBJ databases">
        <authorList>
            <person name="Dougan E. K."/>
            <person name="Rhodes N."/>
            <person name="Thang M."/>
            <person name="Chan C."/>
        </authorList>
    </citation>
    <scope>NUCLEOTIDE SEQUENCE</scope>
</reference>
<name>A0A812YLJ5_SYMPI</name>
<sequence length="181" mass="20366">RRRSVWELMGKIEESPKKARAIFDKSGLADSIPVPPSGGLAAGEPGTEEWVLKLVWLLRTVNFTVPYAAVGEFFGQPKEDSEKAVTAFAETFDWGAADIEKALRSFLEAFLLPKEAQQIDRVLRIFAHTYYRKHVEHCRSSGKEGAGYLKHPDAAYTFAFSVILLNSDQHNPKLKKRMSLK</sequence>
<dbReference type="SUPFAM" id="SSF48425">
    <property type="entry name" value="Sec7 domain"/>
    <property type="match status" value="1"/>
</dbReference>
<dbReference type="PANTHER" id="PTHR10663">
    <property type="entry name" value="GUANYL-NUCLEOTIDE EXCHANGE FACTOR"/>
    <property type="match status" value="1"/>
</dbReference>
<comment type="caution">
    <text evidence="2">The sequence shown here is derived from an EMBL/GenBank/DDBJ whole genome shotgun (WGS) entry which is preliminary data.</text>
</comment>
<dbReference type="PROSITE" id="PS50190">
    <property type="entry name" value="SEC7"/>
    <property type="match status" value="1"/>
</dbReference>
<dbReference type="Proteomes" id="UP000649617">
    <property type="component" value="Unassembled WGS sequence"/>
</dbReference>
<accession>A0A812YLJ5</accession>
<dbReference type="GO" id="GO:0012505">
    <property type="term" value="C:endomembrane system"/>
    <property type="evidence" value="ECO:0007669"/>
    <property type="project" value="UniProtKB-ARBA"/>
</dbReference>
<organism evidence="2 3">
    <name type="scientific">Symbiodinium pilosum</name>
    <name type="common">Dinoflagellate</name>
    <dbReference type="NCBI Taxonomy" id="2952"/>
    <lineage>
        <taxon>Eukaryota</taxon>
        <taxon>Sar</taxon>
        <taxon>Alveolata</taxon>
        <taxon>Dinophyceae</taxon>
        <taxon>Suessiales</taxon>
        <taxon>Symbiodiniaceae</taxon>
        <taxon>Symbiodinium</taxon>
    </lineage>
</organism>
<dbReference type="Pfam" id="PF01369">
    <property type="entry name" value="Sec7"/>
    <property type="match status" value="1"/>
</dbReference>
<proteinExistence type="predicted"/>